<feature type="region of interest" description="Disordered" evidence="1">
    <location>
        <begin position="521"/>
        <end position="541"/>
    </location>
</feature>
<protein>
    <recommendedName>
        <fullName evidence="4">Autotransporter outer membrane beta-barrel domain-containing protein</fullName>
    </recommendedName>
</protein>
<feature type="non-terminal residue" evidence="2">
    <location>
        <position position="541"/>
    </location>
</feature>
<sequence length="541" mass="54932">MYTPQARINTVIDKLVTGQIFDRGNSSHSITIGKDGTLGNTGHTGTVIDISINGGDTPTVNLSNKGTINGGVRVTSELGFNGTLTVNTFENTGQFNGNIYMGAGGSQGTFNIDNFINSGTMQNDNTVVSISNAKIKTFTNHSLIHGLKNYNSLSIGNQSTVENLNNSGTMQSDNANSISIGNNCTIKNFNNSGTIQSNKSNGIYLVKGTIENFTNSGTILGSSGIRLAGSIVKSITNTNQGLISGAVGVALDNANIENFTNKGTIESTSSDKKNAAIIVGKYGFSDKSTINNFTNDGTITSKSNGIIVSGGSKIETLVNKGSIKADLDGISLADYNWMPDTKIDLGSIILESGSSIQAGNNGINIEHTNSRPIVVGGIEVKQGAVVNGGNAGIYIGDGKEINTQITISGEVSGGVAGIINEGIIGSSDDKEGGIIISGGSVSSSNGGSGIVNQGNGSINGEIKVENGGSVEGGITNTGSGSISGNIVVGNEGSVEGGITNTDNGSISGNIVVENGGKLDSITNTSTSDTGISGSITNNSDN</sequence>
<evidence type="ECO:0008006" key="4">
    <source>
        <dbReference type="Google" id="ProtNLM"/>
    </source>
</evidence>
<comment type="caution">
    <text evidence="2">The sequence shown here is derived from an EMBL/GenBank/DDBJ whole genome shotgun (WGS) entry which is preliminary data.</text>
</comment>
<reference evidence="2 3" key="1">
    <citation type="journal article" date="2019" name="Appl. Environ. Microbiol.">
        <title>Population genetics and characterization of Campylobacter jejuni isolates in western jackdaws and game birds in Finland.</title>
        <authorList>
            <person name="Kovanen S."/>
            <person name="Rossi M."/>
            <person name="Pohja-Mykra M."/>
            <person name="Nieminen T."/>
            <person name="Raunio-Saarnisto M."/>
            <person name="Sauvala M."/>
            <person name="Fredriksson-Ahomaa M."/>
            <person name="Hanninen M.L."/>
            <person name="Kivisto R."/>
        </authorList>
    </citation>
    <scope>NUCLEOTIDE SEQUENCE [LARGE SCALE GENOMIC DNA]</scope>
    <source>
        <strain evidence="2 3">CB313</strain>
    </source>
</reference>
<evidence type="ECO:0000313" key="2">
    <source>
        <dbReference type="EMBL" id="RTJ77715.1"/>
    </source>
</evidence>
<accession>A0A431E954</accession>
<name>A0A431E954_CAMJU</name>
<evidence type="ECO:0000313" key="3">
    <source>
        <dbReference type="Proteomes" id="UP000288507"/>
    </source>
</evidence>
<proteinExistence type="predicted"/>
<dbReference type="Gene3D" id="2.160.20.110">
    <property type="match status" value="1"/>
</dbReference>
<dbReference type="AlphaFoldDB" id="A0A431E954"/>
<dbReference type="Proteomes" id="UP000288507">
    <property type="component" value="Unassembled WGS sequence"/>
</dbReference>
<gene>
    <name evidence="2" type="ORF">C3H57_10160</name>
</gene>
<dbReference type="EMBL" id="PRBV01000040">
    <property type="protein sequence ID" value="RTJ77715.1"/>
    <property type="molecule type" value="Genomic_DNA"/>
</dbReference>
<evidence type="ECO:0000256" key="1">
    <source>
        <dbReference type="SAM" id="MobiDB-lite"/>
    </source>
</evidence>
<organism evidence="2 3">
    <name type="scientific">Campylobacter jejuni</name>
    <dbReference type="NCBI Taxonomy" id="197"/>
    <lineage>
        <taxon>Bacteria</taxon>
        <taxon>Pseudomonadati</taxon>
        <taxon>Campylobacterota</taxon>
        <taxon>Epsilonproteobacteria</taxon>
        <taxon>Campylobacterales</taxon>
        <taxon>Campylobacteraceae</taxon>
        <taxon>Campylobacter</taxon>
    </lineage>
</organism>